<dbReference type="PROSITE" id="PS00018">
    <property type="entry name" value="EF_HAND_1"/>
    <property type="match status" value="1"/>
</dbReference>
<dbReference type="InterPro" id="IPR018247">
    <property type="entry name" value="EF_Hand_1_Ca_BS"/>
</dbReference>
<dbReference type="InterPro" id="IPR002048">
    <property type="entry name" value="EF_hand_dom"/>
</dbReference>
<feature type="compositionally biased region" description="Basic residues" evidence="2">
    <location>
        <begin position="130"/>
        <end position="141"/>
    </location>
</feature>
<keyword evidence="1" id="KW-0106">Calcium</keyword>
<dbReference type="PROSITE" id="PS50330">
    <property type="entry name" value="UIM"/>
    <property type="match status" value="1"/>
</dbReference>
<protein>
    <submittedName>
        <fullName evidence="4">Caltractin ICL1b isoform X1</fullName>
    </submittedName>
</protein>
<dbReference type="PROSITE" id="PS50222">
    <property type="entry name" value="EF_HAND_2"/>
    <property type="match status" value="1"/>
</dbReference>
<comment type="caution">
    <text evidence="4">The sequence shown here is derived from an EMBL/GenBank/DDBJ whole genome shotgun (WGS) entry which is preliminary data.</text>
</comment>
<organism evidence="4 5">
    <name type="scientific">Tripterygium wilfordii</name>
    <name type="common">Thunder God vine</name>
    <dbReference type="NCBI Taxonomy" id="458696"/>
    <lineage>
        <taxon>Eukaryota</taxon>
        <taxon>Viridiplantae</taxon>
        <taxon>Streptophyta</taxon>
        <taxon>Embryophyta</taxon>
        <taxon>Tracheophyta</taxon>
        <taxon>Spermatophyta</taxon>
        <taxon>Magnoliopsida</taxon>
        <taxon>eudicotyledons</taxon>
        <taxon>Gunneridae</taxon>
        <taxon>Pentapetalae</taxon>
        <taxon>rosids</taxon>
        <taxon>fabids</taxon>
        <taxon>Celastrales</taxon>
        <taxon>Celastraceae</taxon>
        <taxon>Tripterygium</taxon>
    </lineage>
</organism>
<evidence type="ECO:0000313" key="5">
    <source>
        <dbReference type="Proteomes" id="UP000593562"/>
    </source>
</evidence>
<evidence type="ECO:0000313" key="4">
    <source>
        <dbReference type="EMBL" id="KAF5744302.1"/>
    </source>
</evidence>
<dbReference type="EMBL" id="JAAARO010000008">
    <property type="protein sequence ID" value="KAF5744302.1"/>
    <property type="molecule type" value="Genomic_DNA"/>
</dbReference>
<feature type="compositionally biased region" description="Acidic residues" evidence="2">
    <location>
        <begin position="94"/>
        <end position="122"/>
    </location>
</feature>
<dbReference type="Gene3D" id="6.10.140.100">
    <property type="match status" value="1"/>
</dbReference>
<dbReference type="GO" id="GO:0005509">
    <property type="term" value="F:calcium ion binding"/>
    <property type="evidence" value="ECO:0007669"/>
    <property type="project" value="InterPro"/>
</dbReference>
<gene>
    <name evidence="4" type="ORF">HS088_TW08G00902</name>
</gene>
<dbReference type="SMART" id="SM00054">
    <property type="entry name" value="EFh"/>
    <property type="match status" value="1"/>
</dbReference>
<dbReference type="InParanoid" id="A0A7J7DD83"/>
<reference evidence="4 5" key="1">
    <citation type="journal article" date="2020" name="Nat. Commun.">
        <title>Genome of Tripterygium wilfordii and identification of cytochrome P450 involved in triptolide biosynthesis.</title>
        <authorList>
            <person name="Tu L."/>
            <person name="Su P."/>
            <person name="Zhang Z."/>
            <person name="Gao L."/>
            <person name="Wang J."/>
            <person name="Hu T."/>
            <person name="Zhou J."/>
            <person name="Zhang Y."/>
            <person name="Zhao Y."/>
            <person name="Liu Y."/>
            <person name="Song Y."/>
            <person name="Tong Y."/>
            <person name="Lu Y."/>
            <person name="Yang J."/>
            <person name="Xu C."/>
            <person name="Jia M."/>
            <person name="Peters R.J."/>
            <person name="Huang L."/>
            <person name="Gao W."/>
        </authorList>
    </citation>
    <scope>NUCLEOTIDE SEQUENCE [LARGE SCALE GENOMIC DNA]</scope>
    <source>
        <strain evidence="5">cv. XIE 37</strain>
        <tissue evidence="4">Leaf</tissue>
    </source>
</reference>
<feature type="region of interest" description="Disordered" evidence="2">
    <location>
        <begin position="1"/>
        <end position="43"/>
    </location>
</feature>
<dbReference type="AlphaFoldDB" id="A0A7J7DD83"/>
<accession>A0A7J7DD83</accession>
<dbReference type="Pfam" id="PF13499">
    <property type="entry name" value="EF-hand_7"/>
    <property type="match status" value="1"/>
</dbReference>
<sequence>MAKRDTSSDSDPETPENSCSEEEEETENGKGISSNAQAKHGISDYEKQRLERIAANRAKLQALGLPKIASSLMGSSASKMEKASKRKGKSKVAEDDEDYKPNYDDVEDGAEDDDNGDDECDEFQGSKSRSNSRGKKVKNKGPKYLQKFKALNNLSDKAYDDDDDDLMKAIALSLQDSGSASGAMHDSGPAWSSDARVIDATPNKRKGNACKEEDTGKRRRKKLQFSSRVKMTEDELVIHFFQFDEVGTGSLGIRDLRRVAAAHDFTWTDDELAVMINCFDGDGDGKLNLDDFRKIASRCKMIEGSEDS</sequence>
<feature type="region of interest" description="Disordered" evidence="2">
    <location>
        <begin position="176"/>
        <end position="218"/>
    </location>
</feature>
<dbReference type="OrthoDB" id="293868at2759"/>
<evidence type="ECO:0000259" key="3">
    <source>
        <dbReference type="PROSITE" id="PS50222"/>
    </source>
</evidence>
<dbReference type="Gene3D" id="1.10.238.10">
    <property type="entry name" value="EF-hand"/>
    <property type="match status" value="1"/>
</dbReference>
<dbReference type="SUPFAM" id="SSF47473">
    <property type="entry name" value="EF-hand"/>
    <property type="match status" value="1"/>
</dbReference>
<keyword evidence="5" id="KW-1185">Reference proteome</keyword>
<dbReference type="FunCoup" id="A0A7J7DD83">
    <property type="interactions" value="1150"/>
</dbReference>
<feature type="compositionally biased region" description="Acidic residues" evidence="2">
    <location>
        <begin position="8"/>
        <end position="26"/>
    </location>
</feature>
<dbReference type="InterPro" id="IPR003903">
    <property type="entry name" value="UIM_dom"/>
</dbReference>
<evidence type="ECO:0000256" key="2">
    <source>
        <dbReference type="SAM" id="MobiDB-lite"/>
    </source>
</evidence>
<feature type="region of interest" description="Disordered" evidence="2">
    <location>
        <begin position="61"/>
        <end position="142"/>
    </location>
</feature>
<proteinExistence type="predicted"/>
<evidence type="ECO:0000256" key="1">
    <source>
        <dbReference type="ARBA" id="ARBA00022837"/>
    </source>
</evidence>
<name>A0A7J7DD83_TRIWF</name>
<dbReference type="Proteomes" id="UP000593562">
    <property type="component" value="Unassembled WGS sequence"/>
</dbReference>
<feature type="domain" description="EF-hand" evidence="3">
    <location>
        <begin position="267"/>
        <end position="302"/>
    </location>
</feature>
<dbReference type="InterPro" id="IPR011992">
    <property type="entry name" value="EF-hand-dom_pair"/>
</dbReference>